<evidence type="ECO:0000313" key="2">
    <source>
        <dbReference type="Proteomes" id="UP001066276"/>
    </source>
</evidence>
<protein>
    <submittedName>
        <fullName evidence="1">Uncharacterized protein</fullName>
    </submittedName>
</protein>
<comment type="caution">
    <text evidence="1">The sequence shown here is derived from an EMBL/GenBank/DDBJ whole genome shotgun (WGS) entry which is preliminary data.</text>
</comment>
<organism evidence="1 2">
    <name type="scientific">Pleurodeles waltl</name>
    <name type="common">Iberian ribbed newt</name>
    <dbReference type="NCBI Taxonomy" id="8319"/>
    <lineage>
        <taxon>Eukaryota</taxon>
        <taxon>Metazoa</taxon>
        <taxon>Chordata</taxon>
        <taxon>Craniata</taxon>
        <taxon>Vertebrata</taxon>
        <taxon>Euteleostomi</taxon>
        <taxon>Amphibia</taxon>
        <taxon>Batrachia</taxon>
        <taxon>Caudata</taxon>
        <taxon>Salamandroidea</taxon>
        <taxon>Salamandridae</taxon>
        <taxon>Pleurodelinae</taxon>
        <taxon>Pleurodeles</taxon>
    </lineage>
</organism>
<evidence type="ECO:0000313" key="1">
    <source>
        <dbReference type="EMBL" id="KAJ1098601.1"/>
    </source>
</evidence>
<dbReference type="AlphaFoldDB" id="A0AAV7M465"/>
<dbReference type="Proteomes" id="UP001066276">
    <property type="component" value="Chromosome 10"/>
</dbReference>
<keyword evidence="2" id="KW-1185">Reference proteome</keyword>
<accession>A0AAV7M465</accession>
<dbReference type="EMBL" id="JANPWB010000014">
    <property type="protein sequence ID" value="KAJ1098601.1"/>
    <property type="molecule type" value="Genomic_DNA"/>
</dbReference>
<sequence length="91" mass="10293">MERPERLGHLCTTRPRFRTLGRRRRSSLGCRRPRSGARAGRVFFFRGSILQAGGALGELVRQHWGPGYAPVVRLRLLRLLVWGEKVTTPAG</sequence>
<reference evidence="1" key="1">
    <citation type="journal article" date="2022" name="bioRxiv">
        <title>Sequencing and chromosome-scale assembly of the giantPleurodeles waltlgenome.</title>
        <authorList>
            <person name="Brown T."/>
            <person name="Elewa A."/>
            <person name="Iarovenko S."/>
            <person name="Subramanian E."/>
            <person name="Araus A.J."/>
            <person name="Petzold A."/>
            <person name="Susuki M."/>
            <person name="Suzuki K.-i.T."/>
            <person name="Hayashi T."/>
            <person name="Toyoda A."/>
            <person name="Oliveira C."/>
            <person name="Osipova E."/>
            <person name="Leigh N.D."/>
            <person name="Simon A."/>
            <person name="Yun M.H."/>
        </authorList>
    </citation>
    <scope>NUCLEOTIDE SEQUENCE</scope>
    <source>
        <strain evidence="1">20211129_DDA</strain>
        <tissue evidence="1">Liver</tissue>
    </source>
</reference>
<proteinExistence type="predicted"/>
<name>A0AAV7M465_PLEWA</name>
<gene>
    <name evidence="1" type="ORF">NDU88_003709</name>
</gene>